<dbReference type="PANTHER" id="PTHR33055">
    <property type="entry name" value="TRANSPOSASE FOR INSERTION SEQUENCE ELEMENT IS1111A"/>
    <property type="match status" value="1"/>
</dbReference>
<dbReference type="Gene3D" id="1.10.260.40">
    <property type="entry name" value="lambda repressor-like DNA-binding domains"/>
    <property type="match status" value="1"/>
</dbReference>
<sequence length="215" mass="23950">MERAIEASLEENCPALLAMYGCGPVSAAKLAVAAGDNPGRLRSEASFAAICGACPIPASSGKTVRHRLNRGGDRQANSALHEIARQRVMRDPETAEYAERARGRGKSDREVMRCLKRYVAREAYRALMHPHEIRRPEDASELVAARRAAKVSQVRAASILGTSEKYISMLERGQRELKPIRRAYEAWVEAGLPLDWDRQAFEAERKKDSKKHLAK</sequence>
<dbReference type="Proteomes" id="UP000095454">
    <property type="component" value="Unassembled WGS sequence"/>
</dbReference>
<gene>
    <name evidence="2" type="ORF">ERS852514_00884</name>
</gene>
<organism evidence="2 3">
    <name type="scientific">Collinsella aerofaciens</name>
    <dbReference type="NCBI Taxonomy" id="74426"/>
    <lineage>
        <taxon>Bacteria</taxon>
        <taxon>Bacillati</taxon>
        <taxon>Actinomycetota</taxon>
        <taxon>Coriobacteriia</taxon>
        <taxon>Coriobacteriales</taxon>
        <taxon>Coriobacteriaceae</taxon>
        <taxon>Collinsella</taxon>
    </lineage>
</organism>
<dbReference type="EMBL" id="CZAQ01000012">
    <property type="protein sequence ID" value="CUP04148.1"/>
    <property type="molecule type" value="Genomic_DNA"/>
</dbReference>
<evidence type="ECO:0000313" key="3">
    <source>
        <dbReference type="Proteomes" id="UP000095454"/>
    </source>
</evidence>
<reference evidence="2 3" key="1">
    <citation type="submission" date="2015-09" db="EMBL/GenBank/DDBJ databases">
        <authorList>
            <consortium name="Pathogen Informatics"/>
        </authorList>
    </citation>
    <scope>NUCLEOTIDE SEQUENCE [LARGE SCALE GENOMIC DNA]</scope>
    <source>
        <strain evidence="2 3">2789STDY5834902</strain>
    </source>
</reference>
<dbReference type="InterPro" id="IPR010982">
    <property type="entry name" value="Lambda_DNA-bd_dom_sf"/>
</dbReference>
<dbReference type="GO" id="GO:0006313">
    <property type="term" value="P:DNA transposition"/>
    <property type="evidence" value="ECO:0007669"/>
    <property type="project" value="InterPro"/>
</dbReference>
<dbReference type="SUPFAM" id="SSF47413">
    <property type="entry name" value="lambda repressor-like DNA-binding domains"/>
    <property type="match status" value="1"/>
</dbReference>
<proteinExistence type="predicted"/>
<dbReference type="PANTHER" id="PTHR33055:SF16">
    <property type="entry name" value="TRANSPOSASE FOR INSERTION SEQUENCE ELEMENT IS1547"/>
    <property type="match status" value="1"/>
</dbReference>
<dbReference type="Pfam" id="PF02371">
    <property type="entry name" value="Transposase_20"/>
    <property type="match status" value="1"/>
</dbReference>
<accession>A0A174K2T4</accession>
<evidence type="ECO:0000313" key="2">
    <source>
        <dbReference type="EMBL" id="CUP04148.1"/>
    </source>
</evidence>
<dbReference type="InterPro" id="IPR003346">
    <property type="entry name" value="Transposase_20"/>
</dbReference>
<dbReference type="GO" id="GO:0003677">
    <property type="term" value="F:DNA binding"/>
    <property type="evidence" value="ECO:0007669"/>
    <property type="project" value="InterPro"/>
</dbReference>
<evidence type="ECO:0000259" key="1">
    <source>
        <dbReference type="PROSITE" id="PS50943"/>
    </source>
</evidence>
<dbReference type="InterPro" id="IPR047650">
    <property type="entry name" value="Transpos_IS110"/>
</dbReference>
<dbReference type="AlphaFoldDB" id="A0A174K2T4"/>
<protein>
    <submittedName>
        <fullName evidence="2">Transposase IS116/IS110/IS902 family</fullName>
    </submittedName>
</protein>
<dbReference type="GO" id="GO:0004803">
    <property type="term" value="F:transposase activity"/>
    <property type="evidence" value="ECO:0007669"/>
    <property type="project" value="InterPro"/>
</dbReference>
<dbReference type="InterPro" id="IPR001387">
    <property type="entry name" value="Cro/C1-type_HTH"/>
</dbReference>
<dbReference type="PROSITE" id="PS50943">
    <property type="entry name" value="HTH_CROC1"/>
    <property type="match status" value="1"/>
</dbReference>
<dbReference type="PROSITE" id="PS51257">
    <property type="entry name" value="PROKAR_LIPOPROTEIN"/>
    <property type="match status" value="1"/>
</dbReference>
<feature type="domain" description="HTH cro/C1-type" evidence="1">
    <location>
        <begin position="142"/>
        <end position="176"/>
    </location>
</feature>
<name>A0A174K2T4_9ACTN</name>